<comment type="subcellular location">
    <subcellularLocation>
        <location evidence="2">Cytoplasm</location>
    </subcellularLocation>
</comment>
<evidence type="ECO:0000259" key="4">
    <source>
        <dbReference type="PROSITE" id="PS50173"/>
    </source>
</evidence>
<dbReference type="SUPFAM" id="SSF100879">
    <property type="entry name" value="Lesion bypass DNA polymerase (Y-family), little finger domain"/>
    <property type="match status" value="1"/>
</dbReference>
<keyword evidence="3" id="KW-0175">Coiled coil</keyword>
<keyword evidence="2" id="KW-0963">Cytoplasm</keyword>
<dbReference type="Gene3D" id="1.10.150.20">
    <property type="entry name" value="5' to 3' exonuclease, C-terminal subdomain"/>
    <property type="match status" value="1"/>
</dbReference>
<comment type="catalytic activity">
    <reaction evidence="2">
        <text>DNA(n) + a 2'-deoxyribonucleoside 5'-triphosphate = DNA(n+1) + diphosphate</text>
        <dbReference type="Rhea" id="RHEA:22508"/>
        <dbReference type="Rhea" id="RHEA-COMP:17339"/>
        <dbReference type="Rhea" id="RHEA-COMP:17340"/>
        <dbReference type="ChEBI" id="CHEBI:33019"/>
        <dbReference type="ChEBI" id="CHEBI:61560"/>
        <dbReference type="ChEBI" id="CHEBI:173112"/>
        <dbReference type="EC" id="2.7.7.7"/>
    </reaction>
</comment>
<evidence type="ECO:0000256" key="2">
    <source>
        <dbReference type="HAMAP-Rule" id="MF_01113"/>
    </source>
</evidence>
<dbReference type="GO" id="GO:0006261">
    <property type="term" value="P:DNA-templated DNA replication"/>
    <property type="evidence" value="ECO:0007669"/>
    <property type="project" value="UniProtKB-UniRule"/>
</dbReference>
<dbReference type="InterPro" id="IPR043128">
    <property type="entry name" value="Rev_trsase/Diguanyl_cyclase"/>
</dbReference>
<dbReference type="GO" id="GO:0003684">
    <property type="term" value="F:damaged DNA binding"/>
    <property type="evidence" value="ECO:0007669"/>
    <property type="project" value="InterPro"/>
</dbReference>
<comment type="subunit">
    <text evidence="2">Monomer.</text>
</comment>
<dbReference type="HAMAP" id="MF_01113">
    <property type="entry name" value="DNApol_IV"/>
    <property type="match status" value="1"/>
</dbReference>
<dbReference type="PANTHER" id="PTHR11076">
    <property type="entry name" value="DNA REPAIR POLYMERASE UMUC / TRANSFERASE FAMILY MEMBER"/>
    <property type="match status" value="1"/>
</dbReference>
<keyword evidence="2" id="KW-0479">Metal-binding</keyword>
<feature type="domain" description="UmuC" evidence="4">
    <location>
        <begin position="4"/>
        <end position="185"/>
    </location>
</feature>
<dbReference type="InterPro" id="IPR050116">
    <property type="entry name" value="DNA_polymerase-Y"/>
</dbReference>
<feature type="site" description="Substrate discrimination" evidence="2">
    <location>
        <position position="13"/>
    </location>
</feature>
<dbReference type="PANTHER" id="PTHR11076:SF33">
    <property type="entry name" value="DNA POLYMERASE KAPPA"/>
    <property type="match status" value="1"/>
</dbReference>
<comment type="function">
    <text evidence="2">Poorly processive, error-prone DNA polymerase involved in untargeted mutagenesis. Copies undamaged DNA at stalled replication forks, which arise in vivo from mismatched or misaligned primer ends. These misaligned primers can be extended by PolIV. Exhibits no 3'-5' exonuclease (proofreading) activity. May be involved in translesional synthesis, in conjunction with the beta clamp from PolIII.</text>
</comment>
<accession>A0A4V2NHW8</accession>
<proteinExistence type="inferred from homology"/>
<keyword evidence="2" id="KW-0515">Mutator protein</keyword>
<dbReference type="GO" id="GO:0005829">
    <property type="term" value="C:cytosol"/>
    <property type="evidence" value="ECO:0007669"/>
    <property type="project" value="TreeGrafter"/>
</dbReference>
<dbReference type="Gene3D" id="3.30.1490.100">
    <property type="entry name" value="DNA polymerase, Y-family, little finger domain"/>
    <property type="match status" value="1"/>
</dbReference>
<dbReference type="PROSITE" id="PS50173">
    <property type="entry name" value="UMUC"/>
    <property type="match status" value="1"/>
</dbReference>
<feature type="binding site" evidence="2">
    <location>
        <position position="103"/>
    </location>
    <ligand>
        <name>Mg(2+)</name>
        <dbReference type="ChEBI" id="CHEBI:18420"/>
    </ligand>
</feature>
<keyword evidence="2" id="KW-0808">Transferase</keyword>
<dbReference type="GO" id="GO:0006281">
    <property type="term" value="P:DNA repair"/>
    <property type="evidence" value="ECO:0007669"/>
    <property type="project" value="UniProtKB-UniRule"/>
</dbReference>
<keyword evidence="2" id="KW-0238">DNA-binding</keyword>
<reference evidence="5 6" key="1">
    <citation type="submission" date="2018-02" db="EMBL/GenBank/DDBJ databases">
        <title>Mycoplasma marinum and Mycoplasma todarodis sp. nov., moderately halophilic and psychrotolerant mycoplasmas isolated from cephalopods.</title>
        <authorList>
            <person name="Viver T."/>
        </authorList>
    </citation>
    <scope>NUCLEOTIDE SEQUENCE [LARGE SCALE GENOMIC DNA]</scope>
    <source>
        <strain evidence="5 6">5H</strain>
    </source>
</reference>
<gene>
    <name evidence="2" type="primary">dinB</name>
    <name evidence="5" type="ORF">C4B25_04225</name>
</gene>
<dbReference type="OrthoDB" id="9808813at2"/>
<dbReference type="InterPro" id="IPR017961">
    <property type="entry name" value="DNA_pol_Y-fam_little_finger"/>
</dbReference>
<dbReference type="GO" id="GO:0000287">
    <property type="term" value="F:magnesium ion binding"/>
    <property type="evidence" value="ECO:0007669"/>
    <property type="project" value="UniProtKB-UniRule"/>
</dbReference>
<comment type="caution">
    <text evidence="5">The sequence shown here is derived from an EMBL/GenBank/DDBJ whole genome shotgun (WGS) entry which is preliminary data.</text>
</comment>
<feature type="active site" evidence="2">
    <location>
        <position position="104"/>
    </location>
</feature>
<keyword evidence="2" id="KW-0239">DNA-directed DNA polymerase</keyword>
<dbReference type="Proteomes" id="UP000291072">
    <property type="component" value="Unassembled WGS sequence"/>
</dbReference>
<name>A0A4V2NHW8_9MOLU</name>
<dbReference type="SUPFAM" id="SSF56672">
    <property type="entry name" value="DNA/RNA polymerases"/>
    <property type="match status" value="1"/>
</dbReference>
<comment type="cofactor">
    <cofactor evidence="2">
        <name>Mg(2+)</name>
        <dbReference type="ChEBI" id="CHEBI:18420"/>
    </cofactor>
    <text evidence="2">Binds 2 magnesium ions per subunit.</text>
</comment>
<evidence type="ECO:0000256" key="3">
    <source>
        <dbReference type="SAM" id="Coils"/>
    </source>
</evidence>
<evidence type="ECO:0000256" key="1">
    <source>
        <dbReference type="ARBA" id="ARBA00010945"/>
    </source>
</evidence>
<evidence type="ECO:0000313" key="6">
    <source>
        <dbReference type="Proteomes" id="UP000291072"/>
    </source>
</evidence>
<dbReference type="EMBL" id="PSZP01000046">
    <property type="protein sequence ID" value="TCG10428.1"/>
    <property type="molecule type" value="Genomic_DNA"/>
</dbReference>
<organism evidence="5 6">
    <name type="scientific">Mycoplasma todarodis</name>
    <dbReference type="NCBI Taxonomy" id="1937191"/>
    <lineage>
        <taxon>Bacteria</taxon>
        <taxon>Bacillati</taxon>
        <taxon>Mycoplasmatota</taxon>
        <taxon>Mollicutes</taxon>
        <taxon>Mycoplasmataceae</taxon>
        <taxon>Mycoplasma</taxon>
    </lineage>
</organism>
<dbReference type="Gene3D" id="3.40.1170.60">
    <property type="match status" value="1"/>
</dbReference>
<dbReference type="Pfam" id="PF11799">
    <property type="entry name" value="IMS_C"/>
    <property type="match status" value="1"/>
</dbReference>
<dbReference type="Gene3D" id="3.30.70.270">
    <property type="match status" value="1"/>
</dbReference>
<keyword evidence="2" id="KW-0227">DNA damage</keyword>
<dbReference type="GO" id="GO:0042276">
    <property type="term" value="P:error-prone translesion synthesis"/>
    <property type="evidence" value="ECO:0007669"/>
    <property type="project" value="TreeGrafter"/>
</dbReference>
<sequence length="368" mass="41681">MKVIFHVDADAFFVSASQTLRPETKGKPVAISGKKGNSVIGSASYEARAKGVTSAMVIKDALKLCPELIIIPGDFELYETLSKRMFEILSVKYTNEIEITSIDECYVDVTDIWKKYKSAFNLARDMQKTIEKELGFTISIGISYTKWIAKMCSDIRKPEGITSVGPKQLKQMIWGLSIESYWGIGKKTWPLLKENGIKTIGDLAKLKPESELAITFFKNRAKHIIDTAYGISSNVVDNSRVKHKEISSSKTLKEGYSNNRQEIIETLRQLTEKVANTARQEGKIGMMVGITMKNTNFVVKQKQKKVRIPVQDSEEIFPIALSLFDKYWKGEDIRLIGIKIGQTKNIDSWTYQQSFFDEPRGPRVWPIV</sequence>
<feature type="binding site" evidence="2">
    <location>
        <position position="8"/>
    </location>
    <ligand>
        <name>Mg(2+)</name>
        <dbReference type="ChEBI" id="CHEBI:18420"/>
    </ligand>
</feature>
<keyword evidence="2" id="KW-0460">Magnesium</keyword>
<dbReference type="CDD" id="cd03586">
    <property type="entry name" value="PolY_Pol_IV_kappa"/>
    <property type="match status" value="1"/>
</dbReference>
<keyword evidence="2" id="KW-0548">Nucleotidyltransferase</keyword>
<dbReference type="AlphaFoldDB" id="A0A4V2NHW8"/>
<dbReference type="InterPro" id="IPR001126">
    <property type="entry name" value="UmuC"/>
</dbReference>
<dbReference type="Pfam" id="PF00817">
    <property type="entry name" value="IMS"/>
    <property type="match status" value="1"/>
</dbReference>
<feature type="coiled-coil region" evidence="3">
    <location>
        <begin position="253"/>
        <end position="280"/>
    </location>
</feature>
<dbReference type="EC" id="2.7.7.7" evidence="2"/>
<keyword evidence="2" id="KW-0234">DNA repair</keyword>
<dbReference type="GO" id="GO:0003887">
    <property type="term" value="F:DNA-directed DNA polymerase activity"/>
    <property type="evidence" value="ECO:0007669"/>
    <property type="project" value="UniProtKB-UniRule"/>
</dbReference>
<comment type="similarity">
    <text evidence="1 2">Belongs to the DNA polymerase type-Y family.</text>
</comment>
<keyword evidence="6" id="KW-1185">Reference proteome</keyword>
<evidence type="ECO:0000313" key="5">
    <source>
        <dbReference type="EMBL" id="TCG10428.1"/>
    </source>
</evidence>
<dbReference type="GO" id="GO:0009432">
    <property type="term" value="P:SOS response"/>
    <property type="evidence" value="ECO:0007669"/>
    <property type="project" value="TreeGrafter"/>
</dbReference>
<keyword evidence="2" id="KW-0235">DNA replication</keyword>
<dbReference type="RefSeq" id="WP_131613838.1">
    <property type="nucleotide sequence ID" value="NZ_PSZP01000046.1"/>
</dbReference>
<dbReference type="InterPro" id="IPR022880">
    <property type="entry name" value="DNApol_IV"/>
</dbReference>
<dbReference type="InterPro" id="IPR036775">
    <property type="entry name" value="DNA_pol_Y-fam_lit_finger_sf"/>
</dbReference>
<protein>
    <recommendedName>
        <fullName evidence="2">DNA polymerase IV</fullName>
        <shortName evidence="2">Pol IV</shortName>
        <ecNumber evidence="2">2.7.7.7</ecNumber>
    </recommendedName>
</protein>
<dbReference type="InterPro" id="IPR043502">
    <property type="entry name" value="DNA/RNA_pol_sf"/>
</dbReference>